<dbReference type="InterPro" id="IPR050312">
    <property type="entry name" value="IolE/XylAMocC-like"/>
</dbReference>
<keyword evidence="3" id="KW-1185">Reference proteome</keyword>
<dbReference type="SUPFAM" id="SSF51658">
    <property type="entry name" value="Xylose isomerase-like"/>
    <property type="match status" value="1"/>
</dbReference>
<dbReference type="PANTHER" id="PTHR12110">
    <property type="entry name" value="HYDROXYPYRUVATE ISOMERASE"/>
    <property type="match status" value="1"/>
</dbReference>
<feature type="domain" description="Xylose isomerase-like TIM barrel" evidence="1">
    <location>
        <begin position="25"/>
        <end position="261"/>
    </location>
</feature>
<evidence type="ECO:0000313" key="3">
    <source>
        <dbReference type="Proteomes" id="UP000762676"/>
    </source>
</evidence>
<name>A0AAV4GSA0_9GAST</name>
<dbReference type="PANTHER" id="PTHR12110:SF41">
    <property type="entry name" value="INOSOSE DEHYDRATASE"/>
    <property type="match status" value="1"/>
</dbReference>
<gene>
    <name evidence="2" type="ORF">ElyMa_002512700</name>
</gene>
<protein>
    <submittedName>
        <fullName evidence="2">Xylulose 5-phosphate 3-epimerase</fullName>
    </submittedName>
</protein>
<organism evidence="2 3">
    <name type="scientific">Elysia marginata</name>
    <dbReference type="NCBI Taxonomy" id="1093978"/>
    <lineage>
        <taxon>Eukaryota</taxon>
        <taxon>Metazoa</taxon>
        <taxon>Spiralia</taxon>
        <taxon>Lophotrochozoa</taxon>
        <taxon>Mollusca</taxon>
        <taxon>Gastropoda</taxon>
        <taxon>Heterobranchia</taxon>
        <taxon>Euthyneura</taxon>
        <taxon>Panpulmonata</taxon>
        <taxon>Sacoglossa</taxon>
        <taxon>Placobranchoidea</taxon>
        <taxon>Plakobranchidae</taxon>
        <taxon>Elysia</taxon>
    </lineage>
</organism>
<comment type="caution">
    <text evidence="2">The sequence shown here is derived from an EMBL/GenBank/DDBJ whole genome shotgun (WGS) entry which is preliminary data.</text>
</comment>
<dbReference type="InterPro" id="IPR013022">
    <property type="entry name" value="Xyl_isomerase-like_TIM-brl"/>
</dbReference>
<dbReference type="InterPro" id="IPR036237">
    <property type="entry name" value="Xyl_isomerase-like_sf"/>
</dbReference>
<dbReference type="Proteomes" id="UP000762676">
    <property type="component" value="Unassembled WGS sequence"/>
</dbReference>
<sequence>MNLKALNYWVLGGFSGEKSPKEAIDNISEMGLDALELTFGDVLTQKITEAECKDILQYAKQKRVKLETLSSGNYWNLSLASENEEEKQNAITFTKKYIDVANWLDIHTILVVPGAVDIAWDDTKTVTSYQKVWDISTKSLKELLPYAQKKDVIIGLENVWNKFLLSPMEWKYYLEQFKSKYIGIYLDAGNVVVNGYPEHWIEILDKHIVALQVKNFERKDAAGLLKGFTDDLEKGDLDFVRLKESLKRINYRGPITAEMIPFCRLPDMVLPDMELARDTAIKMKKIFG</sequence>
<dbReference type="AlphaFoldDB" id="A0AAV4GSA0"/>
<dbReference type="EMBL" id="BMAT01005145">
    <property type="protein sequence ID" value="GFR88247.1"/>
    <property type="molecule type" value="Genomic_DNA"/>
</dbReference>
<accession>A0AAV4GSA0</accession>
<evidence type="ECO:0000259" key="1">
    <source>
        <dbReference type="Pfam" id="PF01261"/>
    </source>
</evidence>
<proteinExistence type="predicted"/>
<dbReference type="Pfam" id="PF01261">
    <property type="entry name" value="AP_endonuc_2"/>
    <property type="match status" value="1"/>
</dbReference>
<dbReference type="Gene3D" id="3.20.20.150">
    <property type="entry name" value="Divalent-metal-dependent TIM barrel enzymes"/>
    <property type="match status" value="1"/>
</dbReference>
<evidence type="ECO:0000313" key="2">
    <source>
        <dbReference type="EMBL" id="GFR88247.1"/>
    </source>
</evidence>
<reference evidence="2 3" key="1">
    <citation type="journal article" date="2021" name="Elife">
        <title>Chloroplast acquisition without the gene transfer in kleptoplastic sea slugs, Plakobranchus ocellatus.</title>
        <authorList>
            <person name="Maeda T."/>
            <person name="Takahashi S."/>
            <person name="Yoshida T."/>
            <person name="Shimamura S."/>
            <person name="Takaki Y."/>
            <person name="Nagai Y."/>
            <person name="Toyoda A."/>
            <person name="Suzuki Y."/>
            <person name="Arimoto A."/>
            <person name="Ishii H."/>
            <person name="Satoh N."/>
            <person name="Nishiyama T."/>
            <person name="Hasebe M."/>
            <person name="Maruyama T."/>
            <person name="Minagawa J."/>
            <person name="Obokata J."/>
            <person name="Shigenobu S."/>
        </authorList>
    </citation>
    <scope>NUCLEOTIDE SEQUENCE [LARGE SCALE GENOMIC DNA]</scope>
</reference>